<keyword evidence="2" id="KW-1185">Reference proteome</keyword>
<evidence type="ECO:0000313" key="2">
    <source>
        <dbReference type="Proteomes" id="UP001259659"/>
    </source>
</evidence>
<dbReference type="PROSITE" id="PS51318">
    <property type="entry name" value="TAT"/>
    <property type="match status" value="1"/>
</dbReference>
<evidence type="ECO:0008006" key="3">
    <source>
        <dbReference type="Google" id="ProtNLM"/>
    </source>
</evidence>
<proteinExistence type="predicted"/>
<comment type="caution">
    <text evidence="1">The sequence shown here is derived from an EMBL/GenBank/DDBJ whole genome shotgun (WGS) entry which is preliminary data.</text>
</comment>
<sequence length="433" mass="45702">MSKDSEPTKEELEARIAALERIVERALPSRRQVLKGLGVLGAGGISLAASGSAGASTGDATQIGTPSDRPTIYADDIDANALTVDTVESHIDNGTRIVHDVSELQRTLNDAADAASADRPQAVHLVPDRVYDITETITVPRFVTLYSNAAILRVQEDRDIIRMDGGSRQDGVLKIKVHDSVNYSSDALKISAVSSPTTPIARAESNVVIGGPVTVVGSRSGGAGLVLEGGDTSGKYVTHCYLNVVTIAGFDIGIDARSGAKGNGFLNSNKVPNCTFLFCNTAIRHTGASEAKVLIGGHIQGSNVDIGVDSSDADVPITGGSVRFDGHFEDVHQTRYPVRGGDMKITTRGGISNWNSDGQNWSGLGLGTTIDGFGYESSDAVEPHPRNWRPGDMVIFQNTADGSGSGLYVRTAQWQMAKISDAPPQPNNNSLFE</sequence>
<accession>A0ABU2FI22</accession>
<organism evidence="1 2">
    <name type="scientific">Haloarcula saliterrae</name>
    <dbReference type="NCBI Taxonomy" id="2950534"/>
    <lineage>
        <taxon>Archaea</taxon>
        <taxon>Methanobacteriati</taxon>
        <taxon>Methanobacteriota</taxon>
        <taxon>Stenosarchaea group</taxon>
        <taxon>Halobacteria</taxon>
        <taxon>Halobacteriales</taxon>
        <taxon>Haloarculaceae</taxon>
        <taxon>Haloarcula</taxon>
    </lineage>
</organism>
<evidence type="ECO:0000313" key="1">
    <source>
        <dbReference type="EMBL" id="MDS0261436.1"/>
    </source>
</evidence>
<dbReference type="Proteomes" id="UP001259659">
    <property type="component" value="Unassembled WGS sequence"/>
</dbReference>
<reference evidence="1 2" key="1">
    <citation type="submission" date="2022-06" db="EMBL/GenBank/DDBJ databases">
        <title>Haloarcula sp. a new haloarchaeum isolate from saline soil.</title>
        <authorList>
            <person name="Strakova D."/>
            <person name="Galisteo C."/>
            <person name="Sanchez-Porro C."/>
            <person name="Ventosa A."/>
        </authorList>
    </citation>
    <scope>NUCLEOTIDE SEQUENCE [LARGE SCALE GENOMIC DNA]</scope>
    <source>
        <strain evidence="1 2">S1CR25-12</strain>
    </source>
</reference>
<gene>
    <name evidence="1" type="ORF">NDI56_18705</name>
</gene>
<dbReference type="RefSeq" id="WP_310921283.1">
    <property type="nucleotide sequence ID" value="NZ_JAMQON010000006.1"/>
</dbReference>
<name>A0ABU2FI22_9EURY</name>
<dbReference type="InterPro" id="IPR006311">
    <property type="entry name" value="TAT_signal"/>
</dbReference>
<protein>
    <recommendedName>
        <fullName evidence="3">Right-handed parallel beta-helix repeat-containing protein</fullName>
    </recommendedName>
</protein>
<dbReference type="EMBL" id="JAMQON010000006">
    <property type="protein sequence ID" value="MDS0261436.1"/>
    <property type="molecule type" value="Genomic_DNA"/>
</dbReference>